<proteinExistence type="predicted"/>
<feature type="compositionally biased region" description="Low complexity" evidence="1">
    <location>
        <begin position="203"/>
        <end position="214"/>
    </location>
</feature>
<feature type="region of interest" description="Disordered" evidence="1">
    <location>
        <begin position="80"/>
        <end position="117"/>
    </location>
</feature>
<feature type="region of interest" description="Disordered" evidence="1">
    <location>
        <begin position="178"/>
        <end position="216"/>
    </location>
</feature>
<dbReference type="Proteomes" id="UP001239445">
    <property type="component" value="Unassembled WGS sequence"/>
</dbReference>
<sequence>MSEPELIEAFKDAALSVTKLYKKSAATQAKARTEGYNDCLEDLLAFLDKEALGTGNGDASKIRKWALERIDGRDAIIQNTESEDEADKAEALSPQAHRASSAPQSSAIQSEVNMRDSAPQAVSFVPAGNTSGSVAEEPEITVPTLETFTFQSPMPYPTEIPHPQDASMGLANLDISDSQAHQHASNWSTVSSTAQRITRPRNTRVGTRTSSGRTTGKRKFTLDEIFDIGSLGHGRDVFGTPGKRSRLG</sequence>
<reference evidence="2" key="1">
    <citation type="submission" date="2023-06" db="EMBL/GenBank/DDBJ databases">
        <title>Genome-scale phylogeny and comparative genomics of the fungal order Sordariales.</title>
        <authorList>
            <consortium name="Lawrence Berkeley National Laboratory"/>
            <person name="Hensen N."/>
            <person name="Bonometti L."/>
            <person name="Westerberg I."/>
            <person name="Brannstrom I.O."/>
            <person name="Guillou S."/>
            <person name="Cros-Aarteil S."/>
            <person name="Calhoun S."/>
            <person name="Haridas S."/>
            <person name="Kuo A."/>
            <person name="Mondo S."/>
            <person name="Pangilinan J."/>
            <person name="Riley R."/>
            <person name="Labutti K."/>
            <person name="Andreopoulos B."/>
            <person name="Lipzen A."/>
            <person name="Chen C."/>
            <person name="Yanf M."/>
            <person name="Daum C."/>
            <person name="Ng V."/>
            <person name="Clum A."/>
            <person name="Steindorff A."/>
            <person name="Ohm R."/>
            <person name="Martin F."/>
            <person name="Silar P."/>
            <person name="Natvig D."/>
            <person name="Lalanne C."/>
            <person name="Gautier V."/>
            <person name="Ament-Velasquez S.L."/>
            <person name="Kruys A."/>
            <person name="Hutchinson M.I."/>
            <person name="Powell A.J."/>
            <person name="Barry K."/>
            <person name="Miller A.N."/>
            <person name="Grigoriev I.V."/>
            <person name="Debuchy R."/>
            <person name="Gladieux P."/>
            <person name="Thoren M.H."/>
            <person name="Johannesson H."/>
        </authorList>
    </citation>
    <scope>NUCLEOTIDE SEQUENCE</scope>
    <source>
        <strain evidence="2">PSN4</strain>
    </source>
</reference>
<gene>
    <name evidence="2" type="ORF">QBC47DRAFT_87488</name>
</gene>
<dbReference type="PANTHER" id="PTHR38645">
    <property type="entry name" value="CHROMOSOME 9, WHOLE GENOME SHOTGUN SEQUENCE"/>
    <property type="match status" value="1"/>
</dbReference>
<comment type="caution">
    <text evidence="2">The sequence shown here is derived from an EMBL/GenBank/DDBJ whole genome shotgun (WGS) entry which is preliminary data.</text>
</comment>
<evidence type="ECO:0000313" key="2">
    <source>
        <dbReference type="EMBL" id="KAK1750822.1"/>
    </source>
</evidence>
<name>A0AAJ0F275_9PEZI</name>
<evidence type="ECO:0000313" key="3">
    <source>
        <dbReference type="Proteomes" id="UP001239445"/>
    </source>
</evidence>
<keyword evidence="3" id="KW-1185">Reference proteome</keyword>
<dbReference type="EMBL" id="MU839844">
    <property type="protein sequence ID" value="KAK1750822.1"/>
    <property type="molecule type" value="Genomic_DNA"/>
</dbReference>
<protein>
    <submittedName>
        <fullName evidence="2">Uncharacterized protein</fullName>
    </submittedName>
</protein>
<feature type="compositionally biased region" description="Polar residues" evidence="1">
    <location>
        <begin position="178"/>
        <end position="196"/>
    </location>
</feature>
<feature type="compositionally biased region" description="Low complexity" evidence="1">
    <location>
        <begin position="99"/>
        <end position="110"/>
    </location>
</feature>
<organism evidence="2 3">
    <name type="scientific">Echria macrotheca</name>
    <dbReference type="NCBI Taxonomy" id="438768"/>
    <lineage>
        <taxon>Eukaryota</taxon>
        <taxon>Fungi</taxon>
        <taxon>Dikarya</taxon>
        <taxon>Ascomycota</taxon>
        <taxon>Pezizomycotina</taxon>
        <taxon>Sordariomycetes</taxon>
        <taxon>Sordariomycetidae</taxon>
        <taxon>Sordariales</taxon>
        <taxon>Schizotheciaceae</taxon>
        <taxon>Echria</taxon>
    </lineage>
</organism>
<accession>A0AAJ0F275</accession>
<dbReference type="AlphaFoldDB" id="A0AAJ0F275"/>
<dbReference type="PANTHER" id="PTHR38645:SF1">
    <property type="entry name" value="YALI0F12243P"/>
    <property type="match status" value="1"/>
</dbReference>
<evidence type="ECO:0000256" key="1">
    <source>
        <dbReference type="SAM" id="MobiDB-lite"/>
    </source>
</evidence>